<organism evidence="11 12">
    <name type="scientific">Pseudovibrio exalbescens</name>
    <dbReference type="NCBI Taxonomy" id="197461"/>
    <lineage>
        <taxon>Bacteria</taxon>
        <taxon>Pseudomonadati</taxon>
        <taxon>Pseudomonadota</taxon>
        <taxon>Alphaproteobacteria</taxon>
        <taxon>Hyphomicrobiales</taxon>
        <taxon>Stappiaceae</taxon>
        <taxon>Pseudovibrio</taxon>
    </lineage>
</organism>
<dbReference type="GO" id="GO:0015740">
    <property type="term" value="P:C4-dicarboxylate transport"/>
    <property type="evidence" value="ECO:0007669"/>
    <property type="project" value="TreeGrafter"/>
</dbReference>
<feature type="domain" description="Tripartite ATP-independent periplasmic transporters DctQ component" evidence="10">
    <location>
        <begin position="23"/>
        <end position="155"/>
    </location>
</feature>
<evidence type="ECO:0000256" key="7">
    <source>
        <dbReference type="ARBA" id="ARBA00023136"/>
    </source>
</evidence>
<reference evidence="11 12" key="1">
    <citation type="submission" date="2016-03" db="EMBL/GenBank/DDBJ databases">
        <title>Genome sequence of Nesiotobacter sp. nov., a moderately halophilic alphaproteobacterium isolated from the Yellow Sea, China.</title>
        <authorList>
            <person name="Zhang G."/>
            <person name="Zhang R."/>
        </authorList>
    </citation>
    <scope>NUCLEOTIDE SEQUENCE [LARGE SCALE GENOMIC DNA]</scope>
    <source>
        <strain evidence="11 12">WB1-6</strain>
    </source>
</reference>
<feature type="transmembrane region" description="Helical" evidence="9">
    <location>
        <begin position="12"/>
        <end position="32"/>
    </location>
</feature>
<dbReference type="STRING" id="197461.A3843_11430"/>
<evidence type="ECO:0000256" key="4">
    <source>
        <dbReference type="ARBA" id="ARBA00022519"/>
    </source>
</evidence>
<dbReference type="Proteomes" id="UP000185783">
    <property type="component" value="Unassembled WGS sequence"/>
</dbReference>
<comment type="caution">
    <text evidence="11">The sequence shown here is derived from an EMBL/GenBank/DDBJ whole genome shotgun (WGS) entry which is preliminary data.</text>
</comment>
<evidence type="ECO:0000259" key="10">
    <source>
        <dbReference type="Pfam" id="PF04290"/>
    </source>
</evidence>
<dbReference type="AlphaFoldDB" id="A0A1U7JG54"/>
<keyword evidence="4 9" id="KW-0997">Cell inner membrane</keyword>
<evidence type="ECO:0000256" key="6">
    <source>
        <dbReference type="ARBA" id="ARBA00022989"/>
    </source>
</evidence>
<evidence type="ECO:0000256" key="5">
    <source>
        <dbReference type="ARBA" id="ARBA00022692"/>
    </source>
</evidence>
<feature type="transmembrane region" description="Helical" evidence="9">
    <location>
        <begin position="87"/>
        <end position="109"/>
    </location>
</feature>
<name>A0A1U7JG54_9HYPH</name>
<evidence type="ECO:0000256" key="3">
    <source>
        <dbReference type="ARBA" id="ARBA00022475"/>
    </source>
</evidence>
<proteinExistence type="inferred from homology"/>
<comment type="function">
    <text evidence="9">Part of the tripartite ATP-independent periplasmic (TRAP) transport system.</text>
</comment>
<dbReference type="PANTHER" id="PTHR35011:SF2">
    <property type="entry name" value="2,3-DIKETO-L-GULONATE TRAP TRANSPORTER SMALL PERMEASE PROTEIN YIAM"/>
    <property type="match status" value="1"/>
</dbReference>
<evidence type="ECO:0000313" key="11">
    <source>
        <dbReference type="EMBL" id="OKL43730.1"/>
    </source>
</evidence>
<dbReference type="InterPro" id="IPR055348">
    <property type="entry name" value="DctQ"/>
</dbReference>
<keyword evidence="3" id="KW-1003">Cell membrane</keyword>
<keyword evidence="12" id="KW-1185">Reference proteome</keyword>
<keyword evidence="5 9" id="KW-0812">Transmembrane</keyword>
<evidence type="ECO:0000256" key="2">
    <source>
        <dbReference type="ARBA" id="ARBA00022448"/>
    </source>
</evidence>
<comment type="subcellular location">
    <subcellularLocation>
        <location evidence="1 9">Cell inner membrane</location>
        <topology evidence="1 9">Multi-pass membrane protein</topology>
    </subcellularLocation>
</comment>
<evidence type="ECO:0000313" key="12">
    <source>
        <dbReference type="Proteomes" id="UP000185783"/>
    </source>
</evidence>
<comment type="similarity">
    <text evidence="8 9">Belongs to the TRAP transporter small permease family.</text>
</comment>
<protein>
    <recommendedName>
        <fullName evidence="9">TRAP transporter small permease protein</fullName>
    </recommendedName>
</protein>
<dbReference type="GO" id="GO:0022857">
    <property type="term" value="F:transmembrane transporter activity"/>
    <property type="evidence" value="ECO:0007669"/>
    <property type="project" value="UniProtKB-UniRule"/>
</dbReference>
<feature type="transmembrane region" description="Helical" evidence="9">
    <location>
        <begin position="129"/>
        <end position="151"/>
    </location>
</feature>
<dbReference type="PANTHER" id="PTHR35011">
    <property type="entry name" value="2,3-DIKETO-L-GULONATE TRAP TRANSPORTER SMALL PERMEASE PROTEIN YIAM"/>
    <property type="match status" value="1"/>
</dbReference>
<keyword evidence="6 9" id="KW-1133">Transmembrane helix</keyword>
<dbReference type="GO" id="GO:0005886">
    <property type="term" value="C:plasma membrane"/>
    <property type="evidence" value="ECO:0007669"/>
    <property type="project" value="UniProtKB-SubCell"/>
</dbReference>
<dbReference type="RefSeq" id="WP_051269185.1">
    <property type="nucleotide sequence ID" value="NZ_LVVZ01000018.1"/>
</dbReference>
<evidence type="ECO:0000256" key="1">
    <source>
        <dbReference type="ARBA" id="ARBA00004429"/>
    </source>
</evidence>
<comment type="subunit">
    <text evidence="9">The complex comprises the extracytoplasmic solute receptor protein and the two transmembrane proteins.</text>
</comment>
<keyword evidence="2 9" id="KW-0813">Transport</keyword>
<dbReference type="Pfam" id="PF04290">
    <property type="entry name" value="DctQ"/>
    <property type="match status" value="1"/>
</dbReference>
<feature type="transmembrane region" description="Helical" evidence="9">
    <location>
        <begin position="47"/>
        <end position="66"/>
    </location>
</feature>
<sequence>MYTIKTWIDRLLASICIVLCGFLTVVVTWQVVGRFLFNSAGAISEELAKIMFVWLVLLGAALLFGERGHMSIEIFVDAFASPRRKKILQIITNALILCFVAGILLFGGIDAVQRTMRQTNAAIPFIRTGQIYMALPLCGAFSVYYCLYNIWTDARALTRDAKKAPVGEED</sequence>
<evidence type="ECO:0000256" key="9">
    <source>
        <dbReference type="RuleBase" id="RU369079"/>
    </source>
</evidence>
<dbReference type="EMBL" id="LVVZ01000018">
    <property type="protein sequence ID" value="OKL43730.1"/>
    <property type="molecule type" value="Genomic_DNA"/>
</dbReference>
<gene>
    <name evidence="11" type="ORF">A3843_11430</name>
</gene>
<dbReference type="InterPro" id="IPR007387">
    <property type="entry name" value="TRAP_DctQ"/>
</dbReference>
<evidence type="ECO:0000256" key="8">
    <source>
        <dbReference type="ARBA" id="ARBA00038436"/>
    </source>
</evidence>
<accession>A0A1U7JG54</accession>
<keyword evidence="7 9" id="KW-0472">Membrane</keyword>